<organism evidence="1">
    <name type="scientific">marine metagenome</name>
    <dbReference type="NCBI Taxonomy" id="408172"/>
    <lineage>
        <taxon>unclassified sequences</taxon>
        <taxon>metagenomes</taxon>
        <taxon>ecological metagenomes</taxon>
    </lineage>
</organism>
<sequence length="68" mass="8275">MDSRPWLHLESCFRRAFNGRETIVQKRDNLHSRFRSVPFYGIKAIAQDILFQALHFVPFLWFYPISFR</sequence>
<protein>
    <submittedName>
        <fullName evidence="1">Uncharacterized protein</fullName>
    </submittedName>
</protein>
<evidence type="ECO:0000313" key="1">
    <source>
        <dbReference type="EMBL" id="SVD35160.1"/>
    </source>
</evidence>
<gene>
    <name evidence="1" type="ORF">METZ01_LOCUS388014</name>
</gene>
<accession>A0A382ULT7</accession>
<reference evidence="1" key="1">
    <citation type="submission" date="2018-05" db="EMBL/GenBank/DDBJ databases">
        <authorList>
            <person name="Lanie J.A."/>
            <person name="Ng W.-L."/>
            <person name="Kazmierczak K.M."/>
            <person name="Andrzejewski T.M."/>
            <person name="Davidsen T.M."/>
            <person name="Wayne K.J."/>
            <person name="Tettelin H."/>
            <person name="Glass J.I."/>
            <person name="Rusch D."/>
            <person name="Podicherti R."/>
            <person name="Tsui H.-C.T."/>
            <person name="Winkler M.E."/>
        </authorList>
    </citation>
    <scope>NUCLEOTIDE SEQUENCE</scope>
</reference>
<dbReference type="EMBL" id="UINC01145183">
    <property type="protein sequence ID" value="SVD35160.1"/>
    <property type="molecule type" value="Genomic_DNA"/>
</dbReference>
<dbReference type="AlphaFoldDB" id="A0A382ULT7"/>
<name>A0A382ULT7_9ZZZZ</name>
<proteinExistence type="predicted"/>